<keyword evidence="1" id="KW-0812">Transmembrane</keyword>
<dbReference type="Proteomes" id="UP000003688">
    <property type="component" value="Unassembled WGS sequence"/>
</dbReference>
<accession>B9XEH3</accession>
<keyword evidence="3" id="KW-1185">Reference proteome</keyword>
<keyword evidence="1" id="KW-0472">Membrane</keyword>
<sequence precursor="true">MGDLVNIAQVAKQGSTPAASTIFYSCLPGIFCFICFPAQISRGVLIFSMVSAADLNA</sequence>
<protein>
    <submittedName>
        <fullName evidence="2">Uncharacterized protein</fullName>
    </submittedName>
</protein>
<comment type="caution">
    <text evidence="2">The sequence shown here is derived from an EMBL/GenBank/DDBJ whole genome shotgun (WGS) entry which is preliminary data.</text>
</comment>
<feature type="transmembrane region" description="Helical" evidence="1">
    <location>
        <begin position="22"/>
        <end position="40"/>
    </location>
</feature>
<gene>
    <name evidence="2" type="ORF">Cflav_PD4727</name>
</gene>
<organism evidence="2 3">
    <name type="scientific">Pedosphaera parvula (strain Ellin514)</name>
    <dbReference type="NCBI Taxonomy" id="320771"/>
    <lineage>
        <taxon>Bacteria</taxon>
        <taxon>Pseudomonadati</taxon>
        <taxon>Verrucomicrobiota</taxon>
        <taxon>Pedosphaerae</taxon>
        <taxon>Pedosphaerales</taxon>
        <taxon>Pedosphaeraceae</taxon>
        <taxon>Pedosphaera</taxon>
    </lineage>
</organism>
<dbReference type="EMBL" id="ABOX02000008">
    <property type="protein sequence ID" value="EEF61687.1"/>
    <property type="molecule type" value="Genomic_DNA"/>
</dbReference>
<dbReference type="AlphaFoldDB" id="B9XEH3"/>
<dbReference type="STRING" id="320771.Cflav_PD4727"/>
<evidence type="ECO:0000256" key="1">
    <source>
        <dbReference type="SAM" id="Phobius"/>
    </source>
</evidence>
<evidence type="ECO:0000313" key="3">
    <source>
        <dbReference type="Proteomes" id="UP000003688"/>
    </source>
</evidence>
<name>B9XEH3_PEDPL</name>
<keyword evidence="1" id="KW-1133">Transmembrane helix</keyword>
<reference evidence="2 3" key="1">
    <citation type="journal article" date="2011" name="J. Bacteriol.">
        <title>Genome sequence of 'Pedosphaera parvula' Ellin514, an aerobic Verrucomicrobial isolate from pasture soil.</title>
        <authorList>
            <person name="Kant R."/>
            <person name="van Passel M.W."/>
            <person name="Sangwan P."/>
            <person name="Palva A."/>
            <person name="Lucas S."/>
            <person name="Copeland A."/>
            <person name="Lapidus A."/>
            <person name="Glavina Del Rio T."/>
            <person name="Dalin E."/>
            <person name="Tice H."/>
            <person name="Bruce D."/>
            <person name="Goodwin L."/>
            <person name="Pitluck S."/>
            <person name="Chertkov O."/>
            <person name="Larimer F.W."/>
            <person name="Land M.L."/>
            <person name="Hauser L."/>
            <person name="Brettin T.S."/>
            <person name="Detter J.C."/>
            <person name="Han S."/>
            <person name="de Vos W.M."/>
            <person name="Janssen P.H."/>
            <person name="Smidt H."/>
        </authorList>
    </citation>
    <scope>NUCLEOTIDE SEQUENCE [LARGE SCALE GENOMIC DNA]</scope>
    <source>
        <strain evidence="2 3">Ellin514</strain>
    </source>
</reference>
<evidence type="ECO:0000313" key="2">
    <source>
        <dbReference type="EMBL" id="EEF61687.1"/>
    </source>
</evidence>
<proteinExistence type="predicted"/>